<dbReference type="EMBL" id="CM010723">
    <property type="protein sequence ID" value="RZC76618.1"/>
    <property type="molecule type" value="Genomic_DNA"/>
</dbReference>
<feature type="region of interest" description="Disordered" evidence="4">
    <location>
        <begin position="361"/>
        <end position="380"/>
    </location>
</feature>
<comment type="similarity">
    <text evidence="1">Belongs to the mTERF family.</text>
</comment>
<dbReference type="InterPro" id="IPR038538">
    <property type="entry name" value="MTERF_sf"/>
</dbReference>
<evidence type="ECO:0000256" key="4">
    <source>
        <dbReference type="SAM" id="MobiDB-lite"/>
    </source>
</evidence>
<gene>
    <name evidence="5" type="ORF">C5167_000799</name>
</gene>
<keyword evidence="2" id="KW-0805">Transcription regulation</keyword>
<name>A0A4Y7KWR9_PAPSO</name>
<proteinExistence type="inferred from homology"/>
<keyword evidence="3" id="KW-0809">Transit peptide</keyword>
<evidence type="ECO:0000313" key="5">
    <source>
        <dbReference type="EMBL" id="RZC76618.1"/>
    </source>
</evidence>
<dbReference type="GO" id="GO:0003676">
    <property type="term" value="F:nucleic acid binding"/>
    <property type="evidence" value="ECO:0007669"/>
    <property type="project" value="InterPro"/>
</dbReference>
<dbReference type="GO" id="GO:0006353">
    <property type="term" value="P:DNA-templated transcription termination"/>
    <property type="evidence" value="ECO:0007669"/>
    <property type="project" value="UniProtKB-KW"/>
</dbReference>
<dbReference type="InterPro" id="IPR003690">
    <property type="entry name" value="MTERF"/>
</dbReference>
<keyword evidence="2" id="KW-0806">Transcription termination</keyword>
<dbReference type="Gramene" id="RZC76618">
    <property type="protein sequence ID" value="RZC76618"/>
    <property type="gene ID" value="C5167_000799"/>
</dbReference>
<dbReference type="AlphaFoldDB" id="A0A4Y7KWR9"/>
<evidence type="ECO:0000256" key="3">
    <source>
        <dbReference type="ARBA" id="ARBA00022946"/>
    </source>
</evidence>
<evidence type="ECO:0000256" key="1">
    <source>
        <dbReference type="ARBA" id="ARBA00007692"/>
    </source>
</evidence>
<feature type="non-terminal residue" evidence="5">
    <location>
        <position position="1"/>
    </location>
</feature>
<evidence type="ECO:0000313" key="6">
    <source>
        <dbReference type="Proteomes" id="UP000316621"/>
    </source>
</evidence>
<organism evidence="5 6">
    <name type="scientific">Papaver somniferum</name>
    <name type="common">Opium poppy</name>
    <dbReference type="NCBI Taxonomy" id="3469"/>
    <lineage>
        <taxon>Eukaryota</taxon>
        <taxon>Viridiplantae</taxon>
        <taxon>Streptophyta</taxon>
        <taxon>Embryophyta</taxon>
        <taxon>Tracheophyta</taxon>
        <taxon>Spermatophyta</taxon>
        <taxon>Magnoliopsida</taxon>
        <taxon>Ranunculales</taxon>
        <taxon>Papaveraceae</taxon>
        <taxon>Papaveroideae</taxon>
        <taxon>Papaver</taxon>
    </lineage>
</organism>
<dbReference type="Pfam" id="PF02536">
    <property type="entry name" value="mTERF"/>
    <property type="match status" value="1"/>
</dbReference>
<dbReference type="Gene3D" id="1.25.70.10">
    <property type="entry name" value="Transcription termination factor 3, mitochondrial"/>
    <property type="match status" value="1"/>
</dbReference>
<sequence length="380" mass="43542">PWSPDQAFPQPVTSFETLSFSHSTVVSLVRFRSVYVQYIHSSSSSSFVVNYLINSPSKTVNFETSSNPDSVLDLLENHGFTKPYISKLITWYPKILKFGIQKNLKPKFDFFKSKGLSGIDLAEFFLSCDPRVLETSLQDKIIPCCDTLKNIVQFDKNVVVIIRRHPWILTGNVYLKNLMVNIELLRDEAMTNATWETKVNTWGWTGEDIQDAFRKHPQCMMQSEKKIMSTMDFLLFLVIAWRRGLSQIKEQISLRSLFVPPDKLFLERHVSKHEVQVPELSKVLQWLQNDASQFRGLVLRLSSTQIHWQQKLSVSELELSGQSKRGGAHTYQQKKGRSPGEFGIFLNPLRHVQEYCNRRIRGDGDDAGPDSNLVNLVGAS</sequence>
<evidence type="ECO:0000256" key="2">
    <source>
        <dbReference type="ARBA" id="ARBA00022472"/>
    </source>
</evidence>
<dbReference type="PANTHER" id="PTHR13068">
    <property type="entry name" value="CGI-12 PROTEIN-RELATED"/>
    <property type="match status" value="1"/>
</dbReference>
<dbReference type="SMART" id="SM00733">
    <property type="entry name" value="Mterf"/>
    <property type="match status" value="4"/>
</dbReference>
<accession>A0A4Y7KWR9</accession>
<dbReference type="PANTHER" id="PTHR13068:SF166">
    <property type="entry name" value="TRANSCRIPTION TERMINATION FACTOR MTERF15, MITOCHONDRIAL-LIKE"/>
    <property type="match status" value="1"/>
</dbReference>
<keyword evidence="6" id="KW-1185">Reference proteome</keyword>
<protein>
    <submittedName>
        <fullName evidence="5">Uncharacterized protein</fullName>
    </submittedName>
</protein>
<dbReference type="Proteomes" id="UP000316621">
    <property type="component" value="Chromosome 9"/>
</dbReference>
<reference evidence="5 6" key="1">
    <citation type="journal article" date="2018" name="Science">
        <title>The opium poppy genome and morphinan production.</title>
        <authorList>
            <person name="Guo L."/>
            <person name="Winzer T."/>
            <person name="Yang X."/>
            <person name="Li Y."/>
            <person name="Ning Z."/>
            <person name="He Z."/>
            <person name="Teodor R."/>
            <person name="Lu Y."/>
            <person name="Bowser T.A."/>
            <person name="Graham I.A."/>
            <person name="Ye K."/>
        </authorList>
    </citation>
    <scope>NUCLEOTIDE SEQUENCE [LARGE SCALE GENOMIC DNA]</scope>
    <source>
        <strain evidence="6">cv. HN1</strain>
        <tissue evidence="5">Leaves</tissue>
    </source>
</reference>
<keyword evidence="2" id="KW-0804">Transcription</keyword>